<dbReference type="GO" id="GO:0070205">
    <property type="term" value="F:2-succinyl-6-hydroxy-2,4-cyclohexadiene-1-carboxylate synthase activity"/>
    <property type="evidence" value="ECO:0007669"/>
    <property type="project" value="UniProtKB-EC"/>
</dbReference>
<dbReference type="EC" id="4.2.99.20" evidence="3"/>
<dbReference type="PRINTS" id="PR00111">
    <property type="entry name" value="ABHYDROLASE"/>
</dbReference>
<keyword evidence="6" id="KW-1185">Reference proteome</keyword>
<dbReference type="HAMAP" id="MF_01660">
    <property type="entry name" value="MenH"/>
    <property type="match status" value="1"/>
</dbReference>
<name>A0ABW4HPU9_9BACI</name>
<evidence type="ECO:0000313" key="6">
    <source>
        <dbReference type="Proteomes" id="UP001597221"/>
    </source>
</evidence>
<reference evidence="6" key="1">
    <citation type="journal article" date="2019" name="Int. J. Syst. Evol. Microbiol.">
        <title>The Global Catalogue of Microorganisms (GCM) 10K type strain sequencing project: providing services to taxonomists for standard genome sequencing and annotation.</title>
        <authorList>
            <consortium name="The Broad Institute Genomics Platform"/>
            <consortium name="The Broad Institute Genome Sequencing Center for Infectious Disease"/>
            <person name="Wu L."/>
            <person name="Ma J."/>
        </authorList>
    </citation>
    <scope>NUCLEOTIDE SEQUENCE [LARGE SCALE GENOMIC DNA]</scope>
    <source>
        <strain evidence="6">CGMCC 1.12376</strain>
    </source>
</reference>
<feature type="domain" description="AB hydrolase-1" evidence="4">
    <location>
        <begin position="13"/>
        <end position="245"/>
    </location>
</feature>
<evidence type="ECO:0000256" key="3">
    <source>
        <dbReference type="HAMAP-Rule" id="MF_01660"/>
    </source>
</evidence>
<comment type="similarity">
    <text evidence="3">Belongs to the AB hydrolase superfamily. MenH family.</text>
</comment>
<dbReference type="EMBL" id="JBHUDE010000034">
    <property type="protein sequence ID" value="MFD1607381.1"/>
    <property type="molecule type" value="Genomic_DNA"/>
</dbReference>
<proteinExistence type="inferred from homology"/>
<comment type="pathway">
    <text evidence="3">Quinol/quinone metabolism; menaquinone biosynthesis.</text>
</comment>
<evidence type="ECO:0000256" key="1">
    <source>
        <dbReference type="ARBA" id="ARBA00022428"/>
    </source>
</evidence>
<dbReference type="PANTHER" id="PTHR42916">
    <property type="entry name" value="2-SUCCINYL-5-ENOLPYRUVYL-6-HYDROXY-3-CYCLOHEXENE-1-CARBOXYLATE SYNTHASE"/>
    <property type="match status" value="1"/>
</dbReference>
<comment type="function">
    <text evidence="3">Catalyzes a proton abstraction reaction that results in 2,5-elimination of pyruvate from 2-succinyl-5-enolpyruvyl-6-hydroxy-3-cyclohexene-1-carboxylate (SEPHCHC) and the formation of 2-succinyl-6-hydroxy-2,4-cyclohexadiene-1-carboxylate (SHCHC).</text>
</comment>
<dbReference type="RefSeq" id="WP_379596693.1">
    <property type="nucleotide sequence ID" value="NZ_JBHUDE010000034.1"/>
</dbReference>
<dbReference type="Gene3D" id="3.40.50.1820">
    <property type="entry name" value="alpha/beta hydrolase"/>
    <property type="match status" value="1"/>
</dbReference>
<organism evidence="5 6">
    <name type="scientific">Oceanobacillus luteolus</name>
    <dbReference type="NCBI Taxonomy" id="1274358"/>
    <lineage>
        <taxon>Bacteria</taxon>
        <taxon>Bacillati</taxon>
        <taxon>Bacillota</taxon>
        <taxon>Bacilli</taxon>
        <taxon>Bacillales</taxon>
        <taxon>Bacillaceae</taxon>
        <taxon>Oceanobacillus</taxon>
    </lineage>
</organism>
<keyword evidence="1 3" id="KW-0474">Menaquinone biosynthesis</keyword>
<comment type="subunit">
    <text evidence="3">Monomer.</text>
</comment>
<dbReference type="SUPFAM" id="SSF53474">
    <property type="entry name" value="alpha/beta-Hydrolases"/>
    <property type="match status" value="1"/>
</dbReference>
<protein>
    <recommendedName>
        <fullName evidence="3">Putative 2-succinyl-6-hydroxy-2,4-cyclohexadiene-1-carboxylate synthase</fullName>
        <shortName evidence="3">SHCHC synthase</shortName>
        <ecNumber evidence="3">4.2.99.20</ecNumber>
    </recommendedName>
</protein>
<dbReference type="Proteomes" id="UP001597221">
    <property type="component" value="Unassembled WGS sequence"/>
</dbReference>
<dbReference type="Pfam" id="PF00561">
    <property type="entry name" value="Abhydrolase_1"/>
    <property type="match status" value="1"/>
</dbReference>
<dbReference type="InterPro" id="IPR022485">
    <property type="entry name" value="SHCHC_synthase_MenH"/>
</dbReference>
<comment type="pathway">
    <text evidence="3">Quinol/quinone metabolism; 1,4-dihydroxy-2-naphthoate biosynthesis; 1,4-dihydroxy-2-naphthoate from chorismate: step 3/7.</text>
</comment>
<evidence type="ECO:0000256" key="2">
    <source>
        <dbReference type="ARBA" id="ARBA00023239"/>
    </source>
</evidence>
<sequence>MEYWYEVHGEGIPIVLLHGFTGSSSTWQRFVRACPSGFKLVTVDLPGHGRTSGEQIKSMDACISDLQQLFKSLQLEQFILVGYSMGGRTALSYTIKYPENVAGLVLESASPGLSDAAARDERKNKDEQLALRIEEEGVTAFIDYWENIPLFQTQKQLSKENQLAIRKERIEQTAIGLANSLRGMGTGSQASNWDALIEVKIPVLLLVGELDSKFIEINQRMKQNLPMAELEIFSSAGHALHIEKPASFLESVLAFANSYRP</sequence>
<dbReference type="NCBIfam" id="TIGR03695">
    <property type="entry name" value="menH_SHCHC"/>
    <property type="match status" value="1"/>
</dbReference>
<evidence type="ECO:0000259" key="4">
    <source>
        <dbReference type="Pfam" id="PF00561"/>
    </source>
</evidence>
<accession>A0ABW4HPU9</accession>
<comment type="caution">
    <text evidence="5">The sequence shown here is derived from an EMBL/GenBank/DDBJ whole genome shotgun (WGS) entry which is preliminary data.</text>
</comment>
<gene>
    <name evidence="3 5" type="primary">menH</name>
    <name evidence="5" type="ORF">ACFSBH_06930</name>
</gene>
<dbReference type="InterPro" id="IPR029058">
    <property type="entry name" value="AB_hydrolase_fold"/>
</dbReference>
<evidence type="ECO:0000313" key="5">
    <source>
        <dbReference type="EMBL" id="MFD1607381.1"/>
    </source>
</evidence>
<dbReference type="PANTHER" id="PTHR42916:SF1">
    <property type="entry name" value="PROTEIN PHYLLO, CHLOROPLASTIC"/>
    <property type="match status" value="1"/>
</dbReference>
<dbReference type="InterPro" id="IPR000073">
    <property type="entry name" value="AB_hydrolase_1"/>
</dbReference>
<comment type="catalytic activity">
    <reaction evidence="3">
        <text>5-enolpyruvoyl-6-hydroxy-2-succinyl-cyclohex-3-ene-1-carboxylate = (1R,6R)-6-hydroxy-2-succinyl-cyclohexa-2,4-diene-1-carboxylate + pyruvate</text>
        <dbReference type="Rhea" id="RHEA:25597"/>
        <dbReference type="ChEBI" id="CHEBI:15361"/>
        <dbReference type="ChEBI" id="CHEBI:58689"/>
        <dbReference type="ChEBI" id="CHEBI:58818"/>
        <dbReference type="EC" id="4.2.99.20"/>
    </reaction>
</comment>
<keyword evidence="2 3" id="KW-0456">Lyase</keyword>